<dbReference type="KEGG" id="sacd:HS1genome_0177"/>
<reference evidence="2" key="1">
    <citation type="journal article" date="2014" name="Int. J. Syst. Evol. Microbiol.">
        <title>Complete genome sequence of Corynebacterium casei LMG S-19264T (=DSM 44701T), isolated from a smear-ripened cheese.</title>
        <authorList>
            <consortium name="US DOE Joint Genome Institute (JGI-PGF)"/>
            <person name="Walter F."/>
            <person name="Albersmeier A."/>
            <person name="Kalinowski J."/>
            <person name="Ruckert C."/>
        </authorList>
    </citation>
    <scope>NUCLEOTIDE SEQUENCE</scope>
    <source>
        <strain evidence="2">JCM 31740</strain>
    </source>
</reference>
<dbReference type="Proteomes" id="UP000276741">
    <property type="component" value="Chromosome"/>
</dbReference>
<evidence type="ECO:0000313" key="1">
    <source>
        <dbReference type="EMBL" id="BBD71788.1"/>
    </source>
</evidence>
<dbReference type="EMBL" id="BMQS01000014">
    <property type="protein sequence ID" value="GGT99199.1"/>
    <property type="molecule type" value="Genomic_DNA"/>
</dbReference>
<evidence type="ECO:0000313" key="3">
    <source>
        <dbReference type="Proteomes" id="UP000276741"/>
    </source>
</evidence>
<reference evidence="2" key="4">
    <citation type="submission" date="2020-09" db="EMBL/GenBank/DDBJ databases">
        <authorList>
            <person name="Sun Q."/>
            <person name="Ohkuma M."/>
        </authorList>
    </citation>
    <scope>NUCLEOTIDE SEQUENCE</scope>
    <source>
        <strain evidence="2">JCM 31740</strain>
    </source>
</reference>
<evidence type="ECO:0008006" key="4">
    <source>
        <dbReference type="Google" id="ProtNLM"/>
    </source>
</evidence>
<reference evidence="1" key="3">
    <citation type="journal article" date="2019" name="BMC Res. Notes">
        <title>Complete genome sequence of the Sulfodiicoccus acidiphilus strain HS-1T, the first crenarchaeon that lacks polB3, isolated from an acidic hot spring in Ohwaku-dani, Hakone, Japan.</title>
        <authorList>
            <person name="Sakai H.D."/>
            <person name="Kurosawa N."/>
        </authorList>
    </citation>
    <scope>NUCLEOTIDE SEQUENCE</scope>
    <source>
        <strain evidence="1">HS-1</strain>
    </source>
</reference>
<sequence>MSEPEERKMNVRDLVNVIPPASALKGDKKLEVKEKRVKLRRRPDVQQGFVLISSKLASELKIVDTVEISVKGSRSKFRAIVQEAIPDYEIYANESDMVSKGLQDNSTVTVRASK</sequence>
<dbReference type="AlphaFoldDB" id="A0A348B0T6"/>
<proteinExistence type="predicted"/>
<gene>
    <name evidence="2" type="ORF">GCM10007116_15700</name>
    <name evidence="1" type="ORF">HS1genome_0177</name>
</gene>
<dbReference type="EMBL" id="AP018553">
    <property type="protein sequence ID" value="BBD71788.1"/>
    <property type="molecule type" value="Genomic_DNA"/>
</dbReference>
<protein>
    <recommendedName>
        <fullName evidence="4">CDC48 N-terminal subdomain domain-containing protein</fullName>
    </recommendedName>
</protein>
<dbReference type="Proteomes" id="UP000616143">
    <property type="component" value="Unassembled WGS sequence"/>
</dbReference>
<evidence type="ECO:0000313" key="2">
    <source>
        <dbReference type="EMBL" id="GGT99199.1"/>
    </source>
</evidence>
<accession>A0A348B0T6</accession>
<reference evidence="3" key="2">
    <citation type="submission" date="2018-04" db="EMBL/GenBank/DDBJ databases">
        <title>Complete genome sequence of Sulfodiicoccus acidiphilus strain HS-1.</title>
        <authorList>
            <person name="Sakai H.D."/>
            <person name="Kurosawa N."/>
        </authorList>
    </citation>
    <scope>NUCLEOTIDE SEQUENCE [LARGE SCALE GENOMIC DNA]</scope>
    <source>
        <strain evidence="3">HS-1</strain>
    </source>
</reference>
<name>A0A348B0T6_9CREN</name>
<keyword evidence="3" id="KW-1185">Reference proteome</keyword>
<organism evidence="1 3">
    <name type="scientific">Sulfodiicoccus acidiphilus</name>
    <dbReference type="NCBI Taxonomy" id="1670455"/>
    <lineage>
        <taxon>Archaea</taxon>
        <taxon>Thermoproteota</taxon>
        <taxon>Thermoprotei</taxon>
        <taxon>Sulfolobales</taxon>
        <taxon>Sulfolobaceae</taxon>
        <taxon>Sulfodiicoccus</taxon>
    </lineage>
</organism>